<reference evidence="1" key="1">
    <citation type="submission" date="2020-06" db="EMBL/GenBank/DDBJ databases">
        <title>WGS assembly of Ceratodon purpureus strain R40.</title>
        <authorList>
            <person name="Carey S.B."/>
            <person name="Jenkins J."/>
            <person name="Shu S."/>
            <person name="Lovell J.T."/>
            <person name="Sreedasyam A."/>
            <person name="Maumus F."/>
            <person name="Tiley G.P."/>
            <person name="Fernandez-Pozo N."/>
            <person name="Barry K."/>
            <person name="Chen C."/>
            <person name="Wang M."/>
            <person name="Lipzen A."/>
            <person name="Daum C."/>
            <person name="Saski C.A."/>
            <person name="Payton A.C."/>
            <person name="Mcbreen J.C."/>
            <person name="Conrad R.E."/>
            <person name="Kollar L.M."/>
            <person name="Olsson S."/>
            <person name="Huttunen S."/>
            <person name="Landis J.B."/>
            <person name="Wickett N.J."/>
            <person name="Johnson M.G."/>
            <person name="Rensing S.A."/>
            <person name="Grimwood J."/>
            <person name="Schmutz J."/>
            <person name="Mcdaniel S.F."/>
        </authorList>
    </citation>
    <scope>NUCLEOTIDE SEQUENCE</scope>
    <source>
        <strain evidence="1">R40</strain>
    </source>
</reference>
<dbReference type="EMBL" id="CM026426">
    <property type="protein sequence ID" value="KAG0573940.1"/>
    <property type="molecule type" value="Genomic_DNA"/>
</dbReference>
<keyword evidence="2" id="KW-1185">Reference proteome</keyword>
<gene>
    <name evidence="1" type="ORF">KC19_VG223300</name>
</gene>
<dbReference type="Proteomes" id="UP000822688">
    <property type="component" value="Chromosome V"/>
</dbReference>
<dbReference type="AlphaFoldDB" id="A0A8T0HSE6"/>
<evidence type="ECO:0000313" key="2">
    <source>
        <dbReference type="Proteomes" id="UP000822688"/>
    </source>
</evidence>
<organism evidence="1 2">
    <name type="scientific">Ceratodon purpureus</name>
    <name type="common">Fire moss</name>
    <name type="synonym">Dicranum purpureum</name>
    <dbReference type="NCBI Taxonomy" id="3225"/>
    <lineage>
        <taxon>Eukaryota</taxon>
        <taxon>Viridiplantae</taxon>
        <taxon>Streptophyta</taxon>
        <taxon>Embryophyta</taxon>
        <taxon>Bryophyta</taxon>
        <taxon>Bryophytina</taxon>
        <taxon>Bryopsida</taxon>
        <taxon>Dicranidae</taxon>
        <taxon>Pseudoditrichales</taxon>
        <taxon>Ditrichaceae</taxon>
        <taxon>Ceratodon</taxon>
    </lineage>
</organism>
<evidence type="ECO:0000313" key="1">
    <source>
        <dbReference type="EMBL" id="KAG0573940.1"/>
    </source>
</evidence>
<name>A0A8T0HSE6_CERPU</name>
<protein>
    <submittedName>
        <fullName evidence="1">Uncharacterized protein</fullName>
    </submittedName>
</protein>
<comment type="caution">
    <text evidence="1">The sequence shown here is derived from an EMBL/GenBank/DDBJ whole genome shotgun (WGS) entry which is preliminary data.</text>
</comment>
<accession>A0A8T0HSE6</accession>
<proteinExistence type="predicted"/>
<sequence length="77" mass="8821">MGSFSDMHHEMGIPSPPWLIGKLRKYQNFEGFRFIGVELLSVKVLRSSRTQAVEISRADYSVSFLGVYVFQRVCSFS</sequence>